<dbReference type="Gene3D" id="3.40.50.10490">
    <property type="entry name" value="Glucose-6-phosphate isomerase like protein, domain 1"/>
    <property type="match status" value="2"/>
</dbReference>
<comment type="caution">
    <text evidence="13">The sequence shown here is derived from an EMBL/GenBank/DDBJ whole genome shotgun (WGS) entry which is preliminary data.</text>
</comment>
<evidence type="ECO:0000256" key="2">
    <source>
        <dbReference type="ARBA" id="ARBA00004496"/>
    </source>
</evidence>
<dbReference type="GO" id="GO:0006002">
    <property type="term" value="P:fructose 6-phosphate metabolic process"/>
    <property type="evidence" value="ECO:0007669"/>
    <property type="project" value="TreeGrafter"/>
</dbReference>
<dbReference type="GO" id="GO:0006487">
    <property type="term" value="P:protein N-linked glycosylation"/>
    <property type="evidence" value="ECO:0007669"/>
    <property type="project" value="TreeGrafter"/>
</dbReference>
<dbReference type="FunFam" id="3.60.20.10:FF:000006">
    <property type="entry name" value="Glutamine--fructose-6-phosphate aminotransferase [isomerizing]"/>
    <property type="match status" value="1"/>
</dbReference>
<dbReference type="PANTHER" id="PTHR10937">
    <property type="entry name" value="GLUCOSAMINE--FRUCTOSE-6-PHOSPHATE AMINOTRANSFERASE, ISOMERIZING"/>
    <property type="match status" value="1"/>
</dbReference>
<dbReference type="InterPro" id="IPR035466">
    <property type="entry name" value="GlmS/AgaS_SIS"/>
</dbReference>
<dbReference type="PROSITE" id="PS51278">
    <property type="entry name" value="GATASE_TYPE_2"/>
    <property type="match status" value="1"/>
</dbReference>
<evidence type="ECO:0000256" key="3">
    <source>
        <dbReference type="ARBA" id="ARBA00012916"/>
    </source>
</evidence>
<evidence type="ECO:0000256" key="9">
    <source>
        <dbReference type="ARBA" id="ARBA00022962"/>
    </source>
</evidence>
<feature type="active site" description="For Fru-6P isomerization activity" evidence="10">
    <location>
        <position position="604"/>
    </location>
</feature>
<dbReference type="GO" id="GO:0006047">
    <property type="term" value="P:UDP-N-acetylglucosamine metabolic process"/>
    <property type="evidence" value="ECO:0007669"/>
    <property type="project" value="TreeGrafter"/>
</dbReference>
<evidence type="ECO:0000256" key="6">
    <source>
        <dbReference type="ARBA" id="ARBA00022576"/>
    </source>
</evidence>
<dbReference type="GO" id="GO:0005975">
    <property type="term" value="P:carbohydrate metabolic process"/>
    <property type="evidence" value="ECO:0007669"/>
    <property type="project" value="UniProtKB-UniRule"/>
</dbReference>
<reference evidence="13 14" key="1">
    <citation type="submission" date="2017-09" db="EMBL/GenBank/DDBJ databases">
        <title>Depth-based differentiation of microbial function through sediment-hosted aquifers and enrichment of novel symbionts in the deep terrestrial subsurface.</title>
        <authorList>
            <person name="Probst A.J."/>
            <person name="Ladd B."/>
            <person name="Jarett J.K."/>
            <person name="Geller-Mcgrath D.E."/>
            <person name="Sieber C.M."/>
            <person name="Emerson J.B."/>
            <person name="Anantharaman K."/>
            <person name="Thomas B.C."/>
            <person name="Malmstrom R."/>
            <person name="Stieglmeier M."/>
            <person name="Klingl A."/>
            <person name="Woyke T."/>
            <person name="Ryan C.M."/>
            <person name="Banfield J.F."/>
        </authorList>
    </citation>
    <scope>NUCLEOTIDE SEQUENCE [LARGE SCALE GENOMIC DNA]</scope>
    <source>
        <strain evidence="13">CG22_combo_CG10-13_8_21_14_all_42_17</strain>
    </source>
</reference>
<feature type="domain" description="SIS" evidence="12">
    <location>
        <begin position="458"/>
        <end position="599"/>
    </location>
</feature>
<dbReference type="InterPro" id="IPR047084">
    <property type="entry name" value="GFAT_N"/>
</dbReference>
<evidence type="ECO:0000313" key="14">
    <source>
        <dbReference type="Proteomes" id="UP000229794"/>
    </source>
</evidence>
<dbReference type="GO" id="GO:0005737">
    <property type="term" value="C:cytoplasm"/>
    <property type="evidence" value="ECO:0007669"/>
    <property type="project" value="UniProtKB-SubCell"/>
</dbReference>
<evidence type="ECO:0000256" key="7">
    <source>
        <dbReference type="ARBA" id="ARBA00022679"/>
    </source>
</evidence>
<protein>
    <recommendedName>
        <fullName evidence="4 10">Glutamine--fructose-6-phosphate aminotransferase [isomerizing]</fullName>
        <ecNumber evidence="3 10">2.6.1.16</ecNumber>
    </recommendedName>
    <alternativeName>
        <fullName evidence="10">D-fructose-6-phosphate amidotransferase</fullName>
    </alternativeName>
    <alternativeName>
        <fullName evidence="10">GFAT</fullName>
    </alternativeName>
    <alternativeName>
        <fullName evidence="10">Glucosamine-6-phosphate synthase</fullName>
    </alternativeName>
    <alternativeName>
        <fullName evidence="10">Hexosephosphate aminotransferase</fullName>
    </alternativeName>
    <alternativeName>
        <fullName evidence="10">L-glutamine--D-fructose-6-phosphate amidotransferase</fullName>
    </alternativeName>
</protein>
<dbReference type="AlphaFoldDB" id="A0A2H0BFC4"/>
<feature type="domain" description="SIS" evidence="12">
    <location>
        <begin position="289"/>
        <end position="428"/>
    </location>
</feature>
<sequence>MCGIVGYIGKEKSLPILISGLKALEYRGYDSAGIAVFSNGKIQTRKSVGQVKLLEKSLESENDLVGHLGIGHTRWATHGTPNEANAHPHSDCTKRISVAHNGIIENYKELKKYLQNRGHIFRSETDTEVIPHLIEDFLRSDENFDTALFNTLKMIKGAYALAIIDSKNPDTLYAVKLSSPLVIGVGKGENFLASDPSALVGKTKDVIYLKDGEIAEITKDKISIINLEKQKTSPEIVRLELDLEQAQKGNYPHFMLKEIFEGPEIFLSALRGRLKSKDNLVKLGGLEQVAEKLKETKRLLILACGTSYYAGLVGEYLFEEIARIPTEVHLASEFRYRDEPFEKGTVVIAISQSGETADTLSAIKKAKEHGLLTLGIVNTVGSTIARETDAGVYNHAGPEIGVASTKAFISQLAILTLMAIYFSKNNGNTTNQVVLEELEKIPGKIKFILDRASHLEKLAEKYRDYENFLFLGRRYNYPVALEGALKLKEISYIHAEGYSAGEMKHGPIAMISKNFPTMAIVPQNSVSDKMFSNLEEIKVRNGPIVAIATEGDKNILSLANDVFFIPKTIEPLEPLLTVVPLQLFAYYIGTKRGFDVDKPRNLAKSVTVE</sequence>
<evidence type="ECO:0000259" key="12">
    <source>
        <dbReference type="PROSITE" id="PS51464"/>
    </source>
</evidence>
<dbReference type="PROSITE" id="PS51464">
    <property type="entry name" value="SIS"/>
    <property type="match status" value="2"/>
</dbReference>
<dbReference type="InterPro" id="IPR035490">
    <property type="entry name" value="GlmS/FrlB_SIS"/>
</dbReference>
<dbReference type="PANTHER" id="PTHR10937:SF0">
    <property type="entry name" value="GLUTAMINE--FRUCTOSE-6-PHOSPHATE TRANSAMINASE (ISOMERIZING)"/>
    <property type="match status" value="1"/>
</dbReference>
<evidence type="ECO:0000256" key="10">
    <source>
        <dbReference type="HAMAP-Rule" id="MF_00164"/>
    </source>
</evidence>
<feature type="active site" description="Nucleophile; for GATase activity" evidence="10">
    <location>
        <position position="2"/>
    </location>
</feature>
<dbReference type="Gene3D" id="3.60.20.10">
    <property type="entry name" value="Glutamine Phosphoribosylpyrophosphate, subunit 1, domain 1"/>
    <property type="match status" value="1"/>
</dbReference>
<evidence type="ECO:0000256" key="5">
    <source>
        <dbReference type="ARBA" id="ARBA00022490"/>
    </source>
</evidence>
<dbReference type="SUPFAM" id="SSF53697">
    <property type="entry name" value="SIS domain"/>
    <property type="match status" value="1"/>
</dbReference>
<evidence type="ECO:0000259" key="11">
    <source>
        <dbReference type="PROSITE" id="PS51278"/>
    </source>
</evidence>
<dbReference type="FunFam" id="3.40.50.10490:FF:000002">
    <property type="entry name" value="Glutamine--fructose-6-phosphate aminotransferase [isomerizing]"/>
    <property type="match status" value="1"/>
</dbReference>
<evidence type="ECO:0000256" key="4">
    <source>
        <dbReference type="ARBA" id="ARBA00016090"/>
    </source>
</evidence>
<keyword evidence="9" id="KW-0315">Glutamine amidotransferase</keyword>
<dbReference type="InterPro" id="IPR017932">
    <property type="entry name" value="GATase_2_dom"/>
</dbReference>
<keyword evidence="7 10" id="KW-0808">Transferase</keyword>
<dbReference type="GO" id="GO:0004360">
    <property type="term" value="F:glutamine-fructose-6-phosphate transaminase (isomerizing) activity"/>
    <property type="evidence" value="ECO:0007669"/>
    <property type="project" value="UniProtKB-UniRule"/>
</dbReference>
<dbReference type="NCBIfam" id="TIGR01135">
    <property type="entry name" value="glmS"/>
    <property type="match status" value="1"/>
</dbReference>
<dbReference type="CDD" id="cd05009">
    <property type="entry name" value="SIS_GlmS_GlmD_2"/>
    <property type="match status" value="1"/>
</dbReference>
<proteinExistence type="inferred from homology"/>
<dbReference type="CDD" id="cd05008">
    <property type="entry name" value="SIS_GlmS_GlmD_1"/>
    <property type="match status" value="1"/>
</dbReference>
<dbReference type="GO" id="GO:0097367">
    <property type="term" value="F:carbohydrate derivative binding"/>
    <property type="evidence" value="ECO:0007669"/>
    <property type="project" value="InterPro"/>
</dbReference>
<dbReference type="InterPro" id="IPR005855">
    <property type="entry name" value="GFAT"/>
</dbReference>
<dbReference type="InterPro" id="IPR029055">
    <property type="entry name" value="Ntn_hydrolases_N"/>
</dbReference>
<dbReference type="SUPFAM" id="SSF56235">
    <property type="entry name" value="N-terminal nucleophile aminohydrolases (Ntn hydrolases)"/>
    <property type="match status" value="1"/>
</dbReference>
<dbReference type="InterPro" id="IPR001347">
    <property type="entry name" value="SIS_dom"/>
</dbReference>
<evidence type="ECO:0000256" key="1">
    <source>
        <dbReference type="ARBA" id="ARBA00001031"/>
    </source>
</evidence>
<feature type="initiator methionine" description="Removed" evidence="10">
    <location>
        <position position="1"/>
    </location>
</feature>
<dbReference type="HAMAP" id="MF_00164">
    <property type="entry name" value="GlmS"/>
    <property type="match status" value="1"/>
</dbReference>
<keyword evidence="5 10" id="KW-0963">Cytoplasm</keyword>
<dbReference type="Pfam" id="PF13522">
    <property type="entry name" value="GATase_6"/>
    <property type="match status" value="1"/>
</dbReference>
<dbReference type="FunFam" id="3.40.50.10490:FF:000001">
    <property type="entry name" value="Glutamine--fructose-6-phosphate aminotransferase [isomerizing]"/>
    <property type="match status" value="1"/>
</dbReference>
<comment type="catalytic activity">
    <reaction evidence="1 10">
        <text>D-fructose 6-phosphate + L-glutamine = D-glucosamine 6-phosphate + L-glutamate</text>
        <dbReference type="Rhea" id="RHEA:13237"/>
        <dbReference type="ChEBI" id="CHEBI:29985"/>
        <dbReference type="ChEBI" id="CHEBI:58359"/>
        <dbReference type="ChEBI" id="CHEBI:58725"/>
        <dbReference type="ChEBI" id="CHEBI:61527"/>
        <dbReference type="EC" id="2.6.1.16"/>
    </reaction>
</comment>
<accession>A0A2H0BFC4</accession>
<gene>
    <name evidence="10 13" type="primary">glmS</name>
    <name evidence="13" type="ORF">COX06_01910</name>
</gene>
<feature type="domain" description="Glutamine amidotransferase type-2" evidence="11">
    <location>
        <begin position="2"/>
        <end position="220"/>
    </location>
</feature>
<dbReference type="CDD" id="cd00714">
    <property type="entry name" value="GFAT"/>
    <property type="match status" value="1"/>
</dbReference>
<name>A0A2H0BFC4_9BACT</name>
<dbReference type="Pfam" id="PF01380">
    <property type="entry name" value="SIS"/>
    <property type="match status" value="2"/>
</dbReference>
<keyword evidence="8" id="KW-0677">Repeat</keyword>
<comment type="subcellular location">
    <subcellularLocation>
        <location evidence="2 10">Cytoplasm</location>
    </subcellularLocation>
</comment>
<dbReference type="EMBL" id="PCST01000022">
    <property type="protein sequence ID" value="PIP55688.1"/>
    <property type="molecule type" value="Genomic_DNA"/>
</dbReference>
<dbReference type="Proteomes" id="UP000229794">
    <property type="component" value="Unassembled WGS sequence"/>
</dbReference>
<evidence type="ECO:0000256" key="8">
    <source>
        <dbReference type="ARBA" id="ARBA00022737"/>
    </source>
</evidence>
<keyword evidence="6 10" id="KW-0032">Aminotransferase</keyword>
<dbReference type="NCBIfam" id="NF001484">
    <property type="entry name" value="PRK00331.1"/>
    <property type="match status" value="1"/>
</dbReference>
<dbReference type="EC" id="2.6.1.16" evidence="3 10"/>
<comment type="function">
    <text evidence="10">Catalyzes the first step in hexosamine metabolism, converting fructose-6P into glucosamine-6P using glutamine as a nitrogen source.</text>
</comment>
<dbReference type="GO" id="GO:0046349">
    <property type="term" value="P:amino sugar biosynthetic process"/>
    <property type="evidence" value="ECO:0007669"/>
    <property type="project" value="UniProtKB-ARBA"/>
</dbReference>
<dbReference type="InterPro" id="IPR046348">
    <property type="entry name" value="SIS_dom_sf"/>
</dbReference>
<organism evidence="13 14">
    <name type="scientific">Candidatus Zambryskibacteria bacterium CG22_combo_CG10-13_8_21_14_all_42_17</name>
    <dbReference type="NCBI Taxonomy" id="1975118"/>
    <lineage>
        <taxon>Bacteria</taxon>
        <taxon>Candidatus Zambryskiibacteriota</taxon>
    </lineage>
</organism>
<evidence type="ECO:0000313" key="13">
    <source>
        <dbReference type="EMBL" id="PIP55688.1"/>
    </source>
</evidence>
<comment type="subunit">
    <text evidence="10">Homodimer.</text>
</comment>